<keyword evidence="2" id="KW-0378">Hydrolase</keyword>
<accession>A0ABV8FTX0</accession>
<dbReference type="RefSeq" id="WP_378536157.1">
    <property type="nucleotide sequence ID" value="NZ_JBHSBH010000013.1"/>
</dbReference>
<organism evidence="2 3">
    <name type="scientific">Nocardiopsis sediminis</name>
    <dbReference type="NCBI Taxonomy" id="1778267"/>
    <lineage>
        <taxon>Bacteria</taxon>
        <taxon>Bacillati</taxon>
        <taxon>Actinomycetota</taxon>
        <taxon>Actinomycetes</taxon>
        <taxon>Streptosporangiales</taxon>
        <taxon>Nocardiopsidaceae</taxon>
        <taxon>Nocardiopsis</taxon>
    </lineage>
</organism>
<name>A0ABV8FTX0_9ACTN</name>
<dbReference type="GO" id="GO:0016746">
    <property type="term" value="F:acyltransferase activity"/>
    <property type="evidence" value="ECO:0007669"/>
    <property type="project" value="UniProtKB-KW"/>
</dbReference>
<dbReference type="Proteomes" id="UP001595847">
    <property type="component" value="Unassembled WGS sequence"/>
</dbReference>
<comment type="caution">
    <text evidence="2">The sequence shown here is derived from an EMBL/GenBank/DDBJ whole genome shotgun (WGS) entry which is preliminary data.</text>
</comment>
<keyword evidence="2" id="KW-0808">Transferase</keyword>
<dbReference type="EC" id="2.3.-.-" evidence="2"/>
<dbReference type="InterPro" id="IPR016181">
    <property type="entry name" value="Acyl_CoA_acyltransferase"/>
</dbReference>
<dbReference type="GO" id="GO:0008233">
    <property type="term" value="F:peptidase activity"/>
    <property type="evidence" value="ECO:0007669"/>
    <property type="project" value="UniProtKB-KW"/>
</dbReference>
<keyword evidence="2" id="KW-0645">Protease</keyword>
<dbReference type="InterPro" id="IPR017255">
    <property type="entry name" value="AcTrfase_GNAT_prd"/>
</dbReference>
<keyword evidence="3" id="KW-1185">Reference proteome</keyword>
<dbReference type="InterPro" id="IPR000182">
    <property type="entry name" value="GNAT_dom"/>
</dbReference>
<dbReference type="Pfam" id="PF00583">
    <property type="entry name" value="Acetyltransf_1"/>
    <property type="match status" value="1"/>
</dbReference>
<sequence length="149" mass="15703">MTSAAIRTARPGDHAAIVAVADAWWGRPISHILPRLFLDHFAPTSLFAEDTAGTAGFLVGFDSPAAADAAYIHMVAVRPDLRRSGLAAGLYGRFLAGAAERGRPVVRAVTSPVNTGSIAFHRAMGFAVTGPVADYDGPGLDRMVFERRG</sequence>
<dbReference type="EMBL" id="JBHSBH010000013">
    <property type="protein sequence ID" value="MFC3998366.1"/>
    <property type="molecule type" value="Genomic_DNA"/>
</dbReference>
<protein>
    <submittedName>
        <fullName evidence="2">GNAT family N-acetyltransferase</fullName>
        <ecNumber evidence="2">2.3.-.-</ecNumber>
    </submittedName>
</protein>
<dbReference type="CDD" id="cd04301">
    <property type="entry name" value="NAT_SF"/>
    <property type="match status" value="1"/>
</dbReference>
<dbReference type="PANTHER" id="PTHR43072:SF36">
    <property type="entry name" value="RIBOSOMAL-PROTEIN-ALANINE ACETYLTRANSFERASE"/>
    <property type="match status" value="1"/>
</dbReference>
<dbReference type="PANTHER" id="PTHR43072">
    <property type="entry name" value="N-ACETYLTRANSFERASE"/>
    <property type="match status" value="1"/>
</dbReference>
<feature type="domain" description="N-acetyltransferase" evidence="1">
    <location>
        <begin position="4"/>
        <end position="148"/>
    </location>
</feature>
<gene>
    <name evidence="2" type="ORF">ACFOVU_20740</name>
</gene>
<dbReference type="SUPFAM" id="SSF55729">
    <property type="entry name" value="Acyl-CoA N-acyltransferases (Nat)"/>
    <property type="match status" value="1"/>
</dbReference>
<dbReference type="GO" id="GO:0006508">
    <property type="term" value="P:proteolysis"/>
    <property type="evidence" value="ECO:0007669"/>
    <property type="project" value="UniProtKB-KW"/>
</dbReference>
<dbReference type="Gene3D" id="3.40.630.30">
    <property type="match status" value="1"/>
</dbReference>
<evidence type="ECO:0000313" key="3">
    <source>
        <dbReference type="Proteomes" id="UP001595847"/>
    </source>
</evidence>
<dbReference type="PIRSF" id="PIRSF037663">
    <property type="entry name" value="Acetyltransf_GNAT_prd"/>
    <property type="match status" value="1"/>
</dbReference>
<dbReference type="PROSITE" id="PS51186">
    <property type="entry name" value="GNAT"/>
    <property type="match status" value="1"/>
</dbReference>
<reference evidence="3" key="1">
    <citation type="journal article" date="2019" name="Int. J. Syst. Evol. Microbiol.">
        <title>The Global Catalogue of Microorganisms (GCM) 10K type strain sequencing project: providing services to taxonomists for standard genome sequencing and annotation.</title>
        <authorList>
            <consortium name="The Broad Institute Genomics Platform"/>
            <consortium name="The Broad Institute Genome Sequencing Center for Infectious Disease"/>
            <person name="Wu L."/>
            <person name="Ma J."/>
        </authorList>
    </citation>
    <scope>NUCLEOTIDE SEQUENCE [LARGE SCALE GENOMIC DNA]</scope>
    <source>
        <strain evidence="3">TBRC 1826</strain>
    </source>
</reference>
<proteinExistence type="predicted"/>
<keyword evidence="2" id="KW-0012">Acyltransferase</keyword>
<evidence type="ECO:0000313" key="2">
    <source>
        <dbReference type="EMBL" id="MFC3998366.1"/>
    </source>
</evidence>
<evidence type="ECO:0000259" key="1">
    <source>
        <dbReference type="PROSITE" id="PS51186"/>
    </source>
</evidence>